<evidence type="ECO:0000256" key="2">
    <source>
        <dbReference type="ARBA" id="ARBA00022516"/>
    </source>
</evidence>
<protein>
    <recommendedName>
        <fullName evidence="10">Acetyl-coenzyme A carboxylase carboxyl transferase subunit alpha</fullName>
        <shortName evidence="10">ACCase subunit alpha</shortName>
        <shortName evidence="10">Acetyl-CoA carboxylase carboxyltransferase subunit alpha</shortName>
        <ecNumber evidence="10">2.1.3.15</ecNumber>
    </recommendedName>
</protein>
<dbReference type="PROSITE" id="PS50989">
    <property type="entry name" value="COA_CT_CTER"/>
    <property type="match status" value="1"/>
</dbReference>
<evidence type="ECO:0000256" key="9">
    <source>
        <dbReference type="ARBA" id="ARBA00049152"/>
    </source>
</evidence>
<dbReference type="SUPFAM" id="SSF52096">
    <property type="entry name" value="ClpP/crotonase"/>
    <property type="match status" value="1"/>
</dbReference>
<name>A0A8S0W915_9FIRM</name>
<keyword evidence="13" id="KW-0436">Ligase</keyword>
<dbReference type="PANTHER" id="PTHR42853:SF3">
    <property type="entry name" value="ACETYL-COENZYME A CARBOXYLASE CARBOXYL TRANSFERASE SUBUNIT ALPHA, CHLOROPLASTIC"/>
    <property type="match status" value="1"/>
</dbReference>
<evidence type="ECO:0000256" key="10">
    <source>
        <dbReference type="HAMAP-Rule" id="MF_00823"/>
    </source>
</evidence>
<reference evidence="13" key="2">
    <citation type="submission" date="2020-01" db="EMBL/GenBank/DDBJ databases">
        <authorList>
            <person name="Hornung B."/>
        </authorList>
    </citation>
    <scope>NUCLEOTIDE SEQUENCE</scope>
    <source>
        <strain evidence="13">PacBioINE</strain>
    </source>
</reference>
<comment type="subunit">
    <text evidence="10">Acetyl-CoA carboxylase is a heterohexamer composed of biotin carboxyl carrier protein (AccB), biotin carboxylase (AccC) and two subunits each of ACCase subunit alpha (AccA) and ACCase subunit beta (AccD).</text>
</comment>
<dbReference type="GO" id="GO:0006633">
    <property type="term" value="P:fatty acid biosynthetic process"/>
    <property type="evidence" value="ECO:0007669"/>
    <property type="project" value="UniProtKB-KW"/>
</dbReference>
<dbReference type="InterPro" id="IPR001095">
    <property type="entry name" value="Acetyl_CoA_COase_a_su"/>
</dbReference>
<evidence type="ECO:0000256" key="7">
    <source>
        <dbReference type="ARBA" id="ARBA00023098"/>
    </source>
</evidence>
<keyword evidence="3 10" id="KW-0808">Transferase</keyword>
<dbReference type="EC" id="2.1.3.15" evidence="10"/>
<keyword evidence="7 10" id="KW-0443">Lipid metabolism</keyword>
<evidence type="ECO:0000256" key="6">
    <source>
        <dbReference type="ARBA" id="ARBA00022840"/>
    </source>
</evidence>
<dbReference type="AlphaFoldDB" id="A0A8S0W915"/>
<dbReference type="EMBL" id="CDGJ01000058">
    <property type="protein sequence ID" value="CEJ07513.1"/>
    <property type="molecule type" value="Genomic_DNA"/>
</dbReference>
<evidence type="ECO:0000313" key="13">
    <source>
        <dbReference type="EMBL" id="CAA7602269.1"/>
    </source>
</evidence>
<organism evidence="13">
    <name type="scientific">Acididesulfobacillus acetoxydans</name>
    <dbReference type="NCBI Taxonomy" id="1561005"/>
    <lineage>
        <taxon>Bacteria</taxon>
        <taxon>Bacillati</taxon>
        <taxon>Bacillota</taxon>
        <taxon>Clostridia</taxon>
        <taxon>Eubacteriales</taxon>
        <taxon>Peptococcaceae</taxon>
        <taxon>Acididesulfobacillus</taxon>
    </lineage>
</organism>
<keyword evidence="4 10" id="KW-0547">Nucleotide-binding</keyword>
<keyword evidence="10" id="KW-0963">Cytoplasm</keyword>
<gene>
    <name evidence="10" type="primary">accA</name>
    <name evidence="14" type="ORF">DEACI_1979</name>
    <name evidence="13" type="ORF">DEACI_2943</name>
</gene>
<dbReference type="NCBIfam" id="NF004344">
    <property type="entry name" value="PRK05724.1"/>
    <property type="match status" value="1"/>
</dbReference>
<comment type="subcellular location">
    <subcellularLocation>
        <location evidence="10">Cytoplasm</location>
    </subcellularLocation>
</comment>
<dbReference type="Proteomes" id="UP000836597">
    <property type="component" value="Chromosome"/>
</dbReference>
<sequence length="361" mass="40047">MTQLLEFEKPLLELEQKITELRKFSAEKGIDLSTEIQTLEHKSNVLKRRIYGQLDAWQKVQIARHPERPNFYEYIPWLFEDFIELRGDRLYADDRAIVGGLARFKGVPVTVVAHCKGKDTKENLQRNFGMPHPEGYRKALRLMEQAEKFGRPILTFIDTPGAACDLAAEERGQGEAIARCLLMMSEAKVPIVATVLGEGGSGGALALGVGNVVLMLEYAFYSVISPESCASILWKDSTKAREAAGALKFTAVDCLKYGVADEIVREPLGGAHRDPRRTAEELAKILAKHLFRLRAESPEALRQERYEKLRAIGVFRTEVENGSRESGAGPASRADPVNPANPADPGQADEKTEISLDEALE</sequence>
<dbReference type="GO" id="GO:0016743">
    <property type="term" value="F:carboxyl- or carbamoyltransferase activity"/>
    <property type="evidence" value="ECO:0007669"/>
    <property type="project" value="UniProtKB-UniRule"/>
</dbReference>
<comment type="pathway">
    <text evidence="1 10">Lipid metabolism; malonyl-CoA biosynthesis; malonyl-CoA from acetyl-CoA: step 1/1.</text>
</comment>
<reference evidence="14" key="1">
    <citation type="submission" date="2014-11" db="EMBL/GenBank/DDBJ databases">
        <authorList>
            <person name="Hornung B.V."/>
        </authorList>
    </citation>
    <scope>NUCLEOTIDE SEQUENCE</scope>
    <source>
        <strain evidence="14">INE</strain>
    </source>
</reference>
<dbReference type="PRINTS" id="PR01069">
    <property type="entry name" value="ACCCTRFRASEA"/>
</dbReference>
<keyword evidence="6 10" id="KW-0067">ATP-binding</keyword>
<comment type="function">
    <text evidence="10">Component of the acetyl coenzyme A carboxylase (ACC) complex. First, biotin carboxylase catalyzes the carboxylation of biotin on its carrier protein (BCCP) and then the CO(2) group is transferred by the carboxyltransferase to acetyl-CoA to form malonyl-CoA.</text>
</comment>
<evidence type="ECO:0000259" key="12">
    <source>
        <dbReference type="PROSITE" id="PS50989"/>
    </source>
</evidence>
<dbReference type="Proteomes" id="UP001071230">
    <property type="component" value="Unassembled WGS sequence"/>
</dbReference>
<comment type="catalytic activity">
    <reaction evidence="9 10">
        <text>N(6)-carboxybiotinyl-L-lysyl-[protein] + acetyl-CoA = N(6)-biotinyl-L-lysyl-[protein] + malonyl-CoA</text>
        <dbReference type="Rhea" id="RHEA:54728"/>
        <dbReference type="Rhea" id="RHEA-COMP:10505"/>
        <dbReference type="Rhea" id="RHEA-COMP:10506"/>
        <dbReference type="ChEBI" id="CHEBI:57288"/>
        <dbReference type="ChEBI" id="CHEBI:57384"/>
        <dbReference type="ChEBI" id="CHEBI:83144"/>
        <dbReference type="ChEBI" id="CHEBI:83145"/>
        <dbReference type="EC" id="2.1.3.15"/>
    </reaction>
</comment>
<dbReference type="NCBIfam" id="NF041504">
    <property type="entry name" value="AccA_sub"/>
    <property type="match status" value="1"/>
</dbReference>
<evidence type="ECO:0000256" key="4">
    <source>
        <dbReference type="ARBA" id="ARBA00022741"/>
    </source>
</evidence>
<dbReference type="GO" id="GO:0003989">
    <property type="term" value="F:acetyl-CoA carboxylase activity"/>
    <property type="evidence" value="ECO:0007669"/>
    <property type="project" value="InterPro"/>
</dbReference>
<dbReference type="HAMAP" id="MF_00823">
    <property type="entry name" value="AcetylCoA_CT_alpha"/>
    <property type="match status" value="1"/>
</dbReference>
<dbReference type="RefSeq" id="WP_240985665.1">
    <property type="nucleotide sequence ID" value="NZ_CDGJ01000058.1"/>
</dbReference>
<feature type="domain" description="CoA carboxyltransferase C-terminal" evidence="12">
    <location>
        <begin position="31"/>
        <end position="292"/>
    </location>
</feature>
<dbReference type="GO" id="GO:2001295">
    <property type="term" value="P:malonyl-CoA biosynthetic process"/>
    <property type="evidence" value="ECO:0007669"/>
    <property type="project" value="UniProtKB-UniRule"/>
</dbReference>
<evidence type="ECO:0000313" key="14">
    <source>
        <dbReference type="EMBL" id="CEJ07513.1"/>
    </source>
</evidence>
<dbReference type="EMBL" id="LR746496">
    <property type="protein sequence ID" value="CAA7602269.1"/>
    <property type="molecule type" value="Genomic_DNA"/>
</dbReference>
<feature type="compositionally biased region" description="Low complexity" evidence="11">
    <location>
        <begin position="334"/>
        <end position="345"/>
    </location>
</feature>
<dbReference type="Pfam" id="PF03255">
    <property type="entry name" value="ACCA"/>
    <property type="match status" value="1"/>
</dbReference>
<feature type="region of interest" description="Disordered" evidence="11">
    <location>
        <begin position="319"/>
        <end position="361"/>
    </location>
</feature>
<dbReference type="PANTHER" id="PTHR42853">
    <property type="entry name" value="ACETYL-COENZYME A CARBOXYLASE CARBOXYL TRANSFERASE SUBUNIT ALPHA"/>
    <property type="match status" value="1"/>
</dbReference>
<evidence type="ECO:0000256" key="8">
    <source>
        <dbReference type="ARBA" id="ARBA00023160"/>
    </source>
</evidence>
<keyword evidence="8 10" id="KW-0275">Fatty acid biosynthesis</keyword>
<evidence type="ECO:0000256" key="11">
    <source>
        <dbReference type="SAM" id="MobiDB-lite"/>
    </source>
</evidence>
<proteinExistence type="inferred from homology"/>
<accession>A0A8S0W915</accession>
<dbReference type="GO" id="GO:0005524">
    <property type="term" value="F:ATP binding"/>
    <property type="evidence" value="ECO:0007669"/>
    <property type="project" value="UniProtKB-KW"/>
</dbReference>
<keyword evidence="2 10" id="KW-0444">Lipid biosynthesis</keyword>
<dbReference type="NCBIfam" id="TIGR00513">
    <property type="entry name" value="accA"/>
    <property type="match status" value="1"/>
</dbReference>
<dbReference type="KEGG" id="aacx:DEACI_2943"/>
<dbReference type="Gene3D" id="3.90.226.10">
    <property type="entry name" value="2-enoyl-CoA Hydratase, Chain A, domain 1"/>
    <property type="match status" value="1"/>
</dbReference>
<evidence type="ECO:0000256" key="5">
    <source>
        <dbReference type="ARBA" id="ARBA00022832"/>
    </source>
</evidence>
<evidence type="ECO:0000256" key="1">
    <source>
        <dbReference type="ARBA" id="ARBA00004956"/>
    </source>
</evidence>
<comment type="similarity">
    <text evidence="10">Belongs to the AccA family.</text>
</comment>
<dbReference type="GO" id="GO:0009317">
    <property type="term" value="C:acetyl-CoA carboxylase complex"/>
    <property type="evidence" value="ECO:0007669"/>
    <property type="project" value="InterPro"/>
</dbReference>
<dbReference type="InterPro" id="IPR011763">
    <property type="entry name" value="COA_CT_C"/>
</dbReference>
<keyword evidence="5 10" id="KW-0276">Fatty acid metabolism</keyword>
<keyword evidence="15" id="KW-1185">Reference proteome</keyword>
<dbReference type="InterPro" id="IPR029045">
    <property type="entry name" value="ClpP/crotonase-like_dom_sf"/>
</dbReference>
<evidence type="ECO:0000256" key="3">
    <source>
        <dbReference type="ARBA" id="ARBA00022679"/>
    </source>
</evidence>
<evidence type="ECO:0000313" key="15">
    <source>
        <dbReference type="Proteomes" id="UP001071230"/>
    </source>
</evidence>